<name>J3LCK7_ORYBR</name>
<dbReference type="eggNOG" id="ENOG502R5WS">
    <property type="taxonomic scope" value="Eukaryota"/>
</dbReference>
<dbReference type="EnsemblPlants" id="OB02G23740.1">
    <property type="protein sequence ID" value="OB02G23740.1"/>
    <property type="gene ID" value="OB02G23740"/>
</dbReference>
<feature type="chain" id="PRO_5003773729" evidence="2">
    <location>
        <begin position="26"/>
        <end position="92"/>
    </location>
</feature>
<reference evidence="3" key="1">
    <citation type="submission" date="2013-04" db="UniProtKB">
        <authorList>
            <consortium name="EnsemblPlants"/>
        </authorList>
    </citation>
    <scope>IDENTIFICATION</scope>
</reference>
<evidence type="ECO:0000313" key="3">
    <source>
        <dbReference type="EnsemblPlants" id="OB02G23740.1"/>
    </source>
</evidence>
<protein>
    <submittedName>
        <fullName evidence="3">Uncharacterized protein</fullName>
    </submittedName>
</protein>
<evidence type="ECO:0000256" key="1">
    <source>
        <dbReference type="SAM" id="MobiDB-lite"/>
    </source>
</evidence>
<feature type="signal peptide" evidence="2">
    <location>
        <begin position="1"/>
        <end position="25"/>
    </location>
</feature>
<keyword evidence="2" id="KW-0732">Signal</keyword>
<feature type="region of interest" description="Disordered" evidence="1">
    <location>
        <begin position="72"/>
        <end position="92"/>
    </location>
</feature>
<proteinExistence type="predicted"/>
<evidence type="ECO:0000256" key="2">
    <source>
        <dbReference type="SAM" id="SignalP"/>
    </source>
</evidence>
<organism evidence="3">
    <name type="scientific">Oryza brachyantha</name>
    <name type="common">malo sina</name>
    <dbReference type="NCBI Taxonomy" id="4533"/>
    <lineage>
        <taxon>Eukaryota</taxon>
        <taxon>Viridiplantae</taxon>
        <taxon>Streptophyta</taxon>
        <taxon>Embryophyta</taxon>
        <taxon>Tracheophyta</taxon>
        <taxon>Spermatophyta</taxon>
        <taxon>Magnoliopsida</taxon>
        <taxon>Liliopsida</taxon>
        <taxon>Poales</taxon>
        <taxon>Poaceae</taxon>
        <taxon>BOP clade</taxon>
        <taxon>Oryzoideae</taxon>
        <taxon>Oryzeae</taxon>
        <taxon>Oryzinae</taxon>
        <taxon>Oryza</taxon>
    </lineage>
</organism>
<keyword evidence="4" id="KW-1185">Reference proteome</keyword>
<dbReference type="OMA" id="RWTTPFR"/>
<dbReference type="Proteomes" id="UP000006038">
    <property type="component" value="Unassembled WGS sequence"/>
</dbReference>
<accession>J3LCK7</accession>
<evidence type="ECO:0000313" key="4">
    <source>
        <dbReference type="Proteomes" id="UP000006038"/>
    </source>
</evidence>
<dbReference type="AlphaFoldDB" id="J3LCK7"/>
<dbReference type="Gramene" id="OB02G23740.1">
    <property type="protein sequence ID" value="OB02G23740.1"/>
    <property type="gene ID" value="OB02G23740"/>
</dbReference>
<sequence length="92" mass="9855">MAGLRSLQCAAVLLAVTLLLSSSSAATATTERYNYPRKLLVAPVRTSPETAWTRGQQQGMDVSGWRTAAPFRRPGASLGRRLPGSFANPSHN</sequence>
<dbReference type="HOGENOM" id="CLU_2458780_0_0_1"/>